<keyword evidence="3 5" id="KW-0808">Transferase</keyword>
<feature type="modified residue" description="N6-(pyridoxal phosphate)lysine" evidence="5">
    <location>
        <position position="236"/>
    </location>
</feature>
<dbReference type="PANTHER" id="PTHR11986">
    <property type="entry name" value="AMINOTRANSFERASE CLASS III"/>
    <property type="match status" value="1"/>
</dbReference>
<feature type="binding site" evidence="5">
    <location>
        <position position="265"/>
    </location>
    <ligand>
        <name>pyridoxal 5'-phosphate</name>
        <dbReference type="ChEBI" id="CHEBI:597326"/>
    </ligand>
</feature>
<proteinExistence type="inferred from homology"/>
<dbReference type="PIRSF" id="PIRSF000521">
    <property type="entry name" value="Transaminase_4ab_Lys_Orn"/>
    <property type="match status" value="1"/>
</dbReference>
<feature type="binding site" evidence="5">
    <location>
        <position position="264"/>
    </location>
    <ligand>
        <name>N(2)-acetyl-L-ornithine</name>
        <dbReference type="ChEBI" id="CHEBI:57805"/>
    </ligand>
</feature>
<dbReference type="GO" id="GO:0030170">
    <property type="term" value="F:pyridoxal phosphate binding"/>
    <property type="evidence" value="ECO:0007669"/>
    <property type="project" value="InterPro"/>
</dbReference>
<dbReference type="CDD" id="cd00610">
    <property type="entry name" value="OAT_like"/>
    <property type="match status" value="1"/>
</dbReference>
<comment type="subcellular location">
    <subcellularLocation>
        <location evidence="5">Cytoplasm</location>
    </subcellularLocation>
</comment>
<comment type="subunit">
    <text evidence="5">Homodimer.</text>
</comment>
<dbReference type="GO" id="GO:0042802">
    <property type="term" value="F:identical protein binding"/>
    <property type="evidence" value="ECO:0007669"/>
    <property type="project" value="TreeGrafter"/>
</dbReference>
<dbReference type="EC" id="2.6.1.11" evidence="5"/>
<dbReference type="RefSeq" id="WP_122973631.1">
    <property type="nucleotide sequence ID" value="NZ_RHLQ01000075.1"/>
</dbReference>
<dbReference type="SUPFAM" id="SSF53383">
    <property type="entry name" value="PLP-dependent transferases"/>
    <property type="match status" value="1"/>
</dbReference>
<comment type="caution">
    <text evidence="6">The sequence shown here is derived from an EMBL/GenBank/DDBJ whole genome shotgun (WGS) entry which is preliminary data.</text>
</comment>
<keyword evidence="5" id="KW-0055">Arginine biosynthesis</keyword>
<protein>
    <recommendedName>
        <fullName evidence="5">Acetylornithine aminotransferase</fullName>
        <shortName evidence="5">ACOAT</shortName>
        <ecNumber evidence="5">2.6.1.11</ecNumber>
    </recommendedName>
</protein>
<evidence type="ECO:0000313" key="7">
    <source>
        <dbReference type="Proteomes" id="UP000279909"/>
    </source>
</evidence>
<name>A0A3M8H148_9BACI</name>
<dbReference type="AlphaFoldDB" id="A0A3M8H148"/>
<comment type="catalytic activity">
    <reaction evidence="5">
        <text>N(2)-acetyl-L-ornithine + 2-oxoglutarate = N-acetyl-L-glutamate 5-semialdehyde + L-glutamate</text>
        <dbReference type="Rhea" id="RHEA:18049"/>
        <dbReference type="ChEBI" id="CHEBI:16810"/>
        <dbReference type="ChEBI" id="CHEBI:29123"/>
        <dbReference type="ChEBI" id="CHEBI:29985"/>
        <dbReference type="ChEBI" id="CHEBI:57805"/>
        <dbReference type="EC" id="2.6.1.11"/>
    </reaction>
</comment>
<dbReference type="GO" id="GO:0006526">
    <property type="term" value="P:L-arginine biosynthetic process"/>
    <property type="evidence" value="ECO:0007669"/>
    <property type="project" value="UniProtKB-UniRule"/>
</dbReference>
<dbReference type="HAMAP" id="MF_01107">
    <property type="entry name" value="ArgD_aminotrans_3"/>
    <property type="match status" value="1"/>
</dbReference>
<feature type="binding site" evidence="5">
    <location>
        <begin position="95"/>
        <end position="96"/>
    </location>
    <ligand>
        <name>pyridoxal 5'-phosphate</name>
        <dbReference type="ChEBI" id="CHEBI:597326"/>
    </ligand>
</feature>
<evidence type="ECO:0000256" key="1">
    <source>
        <dbReference type="ARBA" id="ARBA00022576"/>
    </source>
</evidence>
<dbReference type="InterPro" id="IPR050103">
    <property type="entry name" value="Class-III_PLP-dep_AT"/>
</dbReference>
<dbReference type="UniPathway" id="UPA00068">
    <property type="reaction ID" value="UER00109"/>
</dbReference>
<feature type="binding site" evidence="5">
    <location>
        <position position="122"/>
    </location>
    <ligand>
        <name>pyridoxal 5'-phosphate</name>
        <dbReference type="ChEBI" id="CHEBI:597326"/>
    </ligand>
</feature>
<evidence type="ECO:0000313" key="6">
    <source>
        <dbReference type="EMBL" id="RNC96186.1"/>
    </source>
</evidence>
<organism evidence="6 7">
    <name type="scientific">Lysinibacillus halotolerans</name>
    <dbReference type="NCBI Taxonomy" id="1368476"/>
    <lineage>
        <taxon>Bacteria</taxon>
        <taxon>Bacillati</taxon>
        <taxon>Bacillota</taxon>
        <taxon>Bacilli</taxon>
        <taxon>Bacillales</taxon>
        <taxon>Bacillaceae</taxon>
        <taxon>Lysinibacillus</taxon>
    </lineage>
</organism>
<dbReference type="GO" id="GO:0005737">
    <property type="term" value="C:cytoplasm"/>
    <property type="evidence" value="ECO:0007669"/>
    <property type="project" value="UniProtKB-SubCell"/>
</dbReference>
<evidence type="ECO:0000256" key="2">
    <source>
        <dbReference type="ARBA" id="ARBA00022605"/>
    </source>
</evidence>
<dbReference type="InterPro" id="IPR015424">
    <property type="entry name" value="PyrdxlP-dep_Trfase"/>
</dbReference>
<evidence type="ECO:0000256" key="3">
    <source>
        <dbReference type="ARBA" id="ARBA00022679"/>
    </source>
</evidence>
<dbReference type="NCBIfam" id="NF002797">
    <property type="entry name" value="PRK02936.1"/>
    <property type="match status" value="1"/>
</dbReference>
<keyword evidence="2 5" id="KW-0028">Amino-acid biosynthesis</keyword>
<comment type="cofactor">
    <cofactor evidence="5">
        <name>pyridoxal 5'-phosphate</name>
        <dbReference type="ChEBI" id="CHEBI:597326"/>
    </cofactor>
    <text evidence="5">Binds 1 pyridoxal phosphate per subunit.</text>
</comment>
<comment type="miscellaneous">
    <text evidence="5">May also have succinyldiaminopimelate aminotransferase activity, thus carrying out the corresponding step in lysine biosynthesis.</text>
</comment>
<dbReference type="Gene3D" id="3.90.1150.10">
    <property type="entry name" value="Aspartate Aminotransferase, domain 1"/>
    <property type="match status" value="1"/>
</dbReference>
<evidence type="ECO:0000256" key="5">
    <source>
        <dbReference type="HAMAP-Rule" id="MF_01107"/>
    </source>
</evidence>
<dbReference type="GO" id="GO:0003992">
    <property type="term" value="F:N2-acetyl-L-ornithine:2-oxoglutarate 5-aminotransferase activity"/>
    <property type="evidence" value="ECO:0007669"/>
    <property type="project" value="UniProtKB-UniRule"/>
</dbReference>
<feature type="binding site" evidence="5">
    <location>
        <begin position="207"/>
        <end position="210"/>
    </location>
    <ligand>
        <name>pyridoxal 5'-phosphate</name>
        <dbReference type="ChEBI" id="CHEBI:597326"/>
    </ligand>
</feature>
<keyword evidence="7" id="KW-1185">Reference proteome</keyword>
<dbReference type="InterPro" id="IPR004636">
    <property type="entry name" value="AcOrn/SuccOrn_fam"/>
</dbReference>
<sequence>MNALFNNYSRRPISLVEGKGTVVTDSNGKQYLDFTSGIAVCSLGHAHPSLVETIKEQSEKIWHTSNLFESPGQVVLAESLIKNNHLSHALFCNSGAEANEAAIKLARKYTGKHRIITFENSFHGRTFGAMSATGQKKIHQGFGPLLDQFIYLPFNDVEALQEKVDDSVAAIMLEVVQGEGGVHAVTEPFAQAIQDICEKNSILLIVDEVQTGIGRTGTRFAFEQTPLKPNIVSIAKGLGGGFPIAGILATSELYETFGPGSHGTTFGGNPLAVAVAQKVIDIVFEQFFLEDVQEKSNYLLQKLHETLPKDQFAIRGKGLLLGIDCGMDVSHFVTEAEEAGLLLVGAGPNVLRLLPPLTVTKEEMDEAVEILKKVLLTNKRGWDITSFK</sequence>
<evidence type="ECO:0000256" key="4">
    <source>
        <dbReference type="ARBA" id="ARBA00022898"/>
    </source>
</evidence>
<accession>A0A3M8H148</accession>
<keyword evidence="5" id="KW-0963">Cytoplasm</keyword>
<feature type="binding site" evidence="5">
    <location>
        <position position="125"/>
    </location>
    <ligand>
        <name>N(2)-acetyl-L-ornithine</name>
        <dbReference type="ChEBI" id="CHEBI:57805"/>
    </ligand>
</feature>
<dbReference type="Proteomes" id="UP000279909">
    <property type="component" value="Unassembled WGS sequence"/>
</dbReference>
<dbReference type="FunFam" id="3.40.640.10:FF:000004">
    <property type="entry name" value="Acetylornithine aminotransferase"/>
    <property type="match status" value="1"/>
</dbReference>
<dbReference type="EMBL" id="RHLQ01000075">
    <property type="protein sequence ID" value="RNC96186.1"/>
    <property type="molecule type" value="Genomic_DNA"/>
</dbReference>
<comment type="pathway">
    <text evidence="5">Amino-acid biosynthesis; L-arginine biosynthesis; N(2)-acetyl-L-ornithine from L-glutamate: step 4/4.</text>
</comment>
<dbReference type="Gene3D" id="3.40.640.10">
    <property type="entry name" value="Type I PLP-dependent aspartate aminotransferase-like (Major domain)"/>
    <property type="match status" value="1"/>
</dbReference>
<dbReference type="Pfam" id="PF00202">
    <property type="entry name" value="Aminotran_3"/>
    <property type="match status" value="1"/>
</dbReference>
<dbReference type="InterPro" id="IPR005814">
    <property type="entry name" value="Aminotrans_3"/>
</dbReference>
<keyword evidence="4 5" id="KW-0663">Pyridoxal phosphate</keyword>
<comment type="similarity">
    <text evidence="5">Belongs to the class-III pyridoxal-phosphate-dependent aminotransferase family. ArgD subfamily.</text>
</comment>
<dbReference type="PANTHER" id="PTHR11986:SF79">
    <property type="entry name" value="ACETYLORNITHINE AMINOTRANSFERASE, MITOCHONDRIAL"/>
    <property type="match status" value="1"/>
</dbReference>
<dbReference type="NCBIfam" id="NF002325">
    <property type="entry name" value="PRK01278.1"/>
    <property type="match status" value="1"/>
</dbReference>
<dbReference type="InterPro" id="IPR015421">
    <property type="entry name" value="PyrdxlP-dep_Trfase_major"/>
</dbReference>
<dbReference type="InterPro" id="IPR015422">
    <property type="entry name" value="PyrdxlP-dep_Trfase_small"/>
</dbReference>
<dbReference type="NCBIfam" id="TIGR00707">
    <property type="entry name" value="argD"/>
    <property type="match status" value="1"/>
</dbReference>
<dbReference type="OrthoDB" id="9807885at2"/>
<gene>
    <name evidence="5" type="primary">argD</name>
    <name evidence="6" type="ORF">EC501_17485</name>
</gene>
<keyword evidence="1 5" id="KW-0032">Aminotransferase</keyword>
<reference evidence="6 7" key="1">
    <citation type="journal article" date="2014" name="Int. J. Syst. Evol. Microbiol.">
        <title>Lysinibacillus halotolerans sp. nov., isolated from saline-alkaline soil.</title>
        <authorList>
            <person name="Kong D."/>
            <person name="Wang Y."/>
            <person name="Zhao B."/>
            <person name="Li Y."/>
            <person name="Song J."/>
            <person name="Zhai Y."/>
            <person name="Zhang C."/>
            <person name="Wang H."/>
            <person name="Chen X."/>
            <person name="Zhao B."/>
            <person name="Ruan Z."/>
        </authorList>
    </citation>
    <scope>NUCLEOTIDE SEQUENCE [LARGE SCALE GENOMIC DNA]</scope>
    <source>
        <strain evidence="6 7">MCCC 1A12703</strain>
    </source>
</reference>